<evidence type="ECO:0008006" key="3">
    <source>
        <dbReference type="Google" id="ProtNLM"/>
    </source>
</evidence>
<proteinExistence type="predicted"/>
<name>A0ABX6SUA5_9ACTN</name>
<dbReference type="EMBL" id="CP060587">
    <property type="protein sequence ID" value="QNL94616.1"/>
    <property type="molecule type" value="Genomic_DNA"/>
</dbReference>
<evidence type="ECO:0000313" key="1">
    <source>
        <dbReference type="EMBL" id="QNL94616.1"/>
    </source>
</evidence>
<dbReference type="RefSeq" id="WP_154596026.1">
    <property type="nucleotide sequence ID" value="NZ_CP060587.1"/>
</dbReference>
<dbReference type="Proteomes" id="UP000515871">
    <property type="component" value="Chromosome"/>
</dbReference>
<accession>A0ABX6SUA5</accession>
<gene>
    <name evidence="1" type="ORF">H9L21_01160</name>
</gene>
<organism evidence="1 2">
    <name type="scientific">Aeromicrobium senzhongii</name>
    <dbReference type="NCBI Taxonomy" id="2663859"/>
    <lineage>
        <taxon>Bacteria</taxon>
        <taxon>Bacillati</taxon>
        <taxon>Actinomycetota</taxon>
        <taxon>Actinomycetes</taxon>
        <taxon>Propionibacteriales</taxon>
        <taxon>Nocardioidaceae</taxon>
        <taxon>Aeromicrobium</taxon>
    </lineage>
</organism>
<sequence length="251" mass="26187">MVTPVNDDTAKTGAAVPHLDETFLQLTVGYDDLLLLAEVHAGTTAPGDVPARLRQAGLVGSAGLNPTAAGLVEVAVAPARSVVVERFDGSTLSPMFIGWLPDGRATTSAPDAEGAVVVTATEFGLLRDQLRQWLGIFHREVAGDRQVVTTDTTVLDAAVSARGVEPTGDAALDAIIENWRLAWRANGNWAQRGIDAGVTIVDAGGQGWYRVDHPPREGAEPVDVTLVPLDLEAVLAALGDVVTGRTAASDD</sequence>
<protein>
    <recommendedName>
        <fullName evidence="3">ESAT-6 protein secretion system EspG family protein</fullName>
    </recommendedName>
</protein>
<keyword evidence="2" id="KW-1185">Reference proteome</keyword>
<evidence type="ECO:0000313" key="2">
    <source>
        <dbReference type="Proteomes" id="UP000515871"/>
    </source>
</evidence>
<reference evidence="1 2" key="1">
    <citation type="submission" date="2020-08" db="EMBL/GenBank/DDBJ databases">
        <title>Novel species in genus Aeromicrobium.</title>
        <authorList>
            <person name="Zhang G."/>
        </authorList>
    </citation>
    <scope>NUCLEOTIDE SEQUENCE [LARGE SCALE GENOMIC DNA]</scope>
    <source>
        <strain evidence="2">zg-629</strain>
    </source>
</reference>